<gene>
    <name evidence="10" type="ORF">RHSIM_Rhsim01G0275100</name>
</gene>
<dbReference type="Proteomes" id="UP000626092">
    <property type="component" value="Unassembled WGS sequence"/>
</dbReference>
<dbReference type="InterPro" id="IPR020966">
    <property type="entry name" value="ALMT"/>
</dbReference>
<feature type="transmembrane region" description="Helical" evidence="9">
    <location>
        <begin position="45"/>
        <end position="64"/>
    </location>
</feature>
<organism evidence="10 11">
    <name type="scientific">Rhododendron simsii</name>
    <name type="common">Sims's rhododendron</name>
    <dbReference type="NCBI Taxonomy" id="118357"/>
    <lineage>
        <taxon>Eukaryota</taxon>
        <taxon>Viridiplantae</taxon>
        <taxon>Streptophyta</taxon>
        <taxon>Embryophyta</taxon>
        <taxon>Tracheophyta</taxon>
        <taxon>Spermatophyta</taxon>
        <taxon>Magnoliopsida</taxon>
        <taxon>eudicotyledons</taxon>
        <taxon>Gunneridae</taxon>
        <taxon>Pentapetalae</taxon>
        <taxon>asterids</taxon>
        <taxon>Ericales</taxon>
        <taxon>Ericaceae</taxon>
        <taxon>Ericoideae</taxon>
        <taxon>Rhodoreae</taxon>
        <taxon>Rhododendron</taxon>
    </lineage>
</organism>
<evidence type="ECO:0000256" key="5">
    <source>
        <dbReference type="ARBA" id="ARBA00022989"/>
    </source>
</evidence>
<dbReference type="Pfam" id="PF11744">
    <property type="entry name" value="ALMT"/>
    <property type="match status" value="1"/>
</dbReference>
<dbReference type="OrthoDB" id="68611at2759"/>
<dbReference type="GO" id="GO:0016020">
    <property type="term" value="C:membrane"/>
    <property type="evidence" value="ECO:0007669"/>
    <property type="project" value="UniProtKB-SubCell"/>
</dbReference>
<comment type="similarity">
    <text evidence="2">Belongs to the aromatic acid exporter (TC 2.A.85) family.</text>
</comment>
<sequence length="420" mass="46085">MSSTVITIPNEDGISPNQKQKSQFALSFSVPSLIAKQSKYDKRKVLHSIKVGIALVLVSLLYLLDPMYNEVGYNAMWAIMTVVVIFEFTAGATLGKGLLRGIGTLLGGGLGCLVAILADKFGKIGNNIVVGTSVFLFGAAVTYCRLVPSIKRRYDYGAMIFILTFNLVVVSGFRADKIIGLAGVRLSTIGMGFAICIFTSLFIFPNWASDELHYSMSSKFEKLGICVEGCLEEYFTQDNEKETQTKADFADCRSVLYSKSNDDSLANFARWEPWHGKFGLSYPWDKYLQIGDVLRELSGIMISLRGCLQSPRQPSTTTRHSIMEPCKTVGLHLAWTLGDLGESIKKMERCPPKALVASKLQSMKLELSLIASPSKLGAVDNGEGLAIASFVFLLMEILDKVEELAKEVDKLGELAGFQTK</sequence>
<feature type="transmembrane region" description="Helical" evidence="9">
    <location>
        <begin position="187"/>
        <end position="208"/>
    </location>
</feature>
<dbReference type="GO" id="GO:0015743">
    <property type="term" value="P:malate transport"/>
    <property type="evidence" value="ECO:0007669"/>
    <property type="project" value="InterPro"/>
</dbReference>
<comment type="caution">
    <text evidence="10">The sequence shown here is derived from an EMBL/GenBank/DDBJ whole genome shotgun (WGS) entry which is preliminary data.</text>
</comment>
<feature type="transmembrane region" description="Helical" evidence="9">
    <location>
        <begin position="101"/>
        <end position="118"/>
    </location>
</feature>
<keyword evidence="3" id="KW-0813">Transport</keyword>
<comment type="subcellular location">
    <subcellularLocation>
        <location evidence="1">Membrane</location>
        <topology evidence="1">Multi-pass membrane protein</topology>
    </subcellularLocation>
</comment>
<evidence type="ECO:0000256" key="6">
    <source>
        <dbReference type="ARBA" id="ARBA00023065"/>
    </source>
</evidence>
<name>A0A834HT54_RHOSS</name>
<evidence type="ECO:0000256" key="3">
    <source>
        <dbReference type="ARBA" id="ARBA00022448"/>
    </source>
</evidence>
<reference evidence="10" key="1">
    <citation type="submission" date="2019-11" db="EMBL/GenBank/DDBJ databases">
        <authorList>
            <person name="Liu Y."/>
            <person name="Hou J."/>
            <person name="Li T.-Q."/>
            <person name="Guan C.-H."/>
            <person name="Wu X."/>
            <person name="Wu H.-Z."/>
            <person name="Ling F."/>
            <person name="Zhang R."/>
            <person name="Shi X.-G."/>
            <person name="Ren J.-P."/>
            <person name="Chen E.-F."/>
            <person name="Sun J.-M."/>
        </authorList>
    </citation>
    <scope>NUCLEOTIDE SEQUENCE</scope>
    <source>
        <strain evidence="10">Adult_tree_wgs_1</strain>
        <tissue evidence="10">Leaves</tissue>
    </source>
</reference>
<keyword evidence="8" id="KW-0407">Ion channel</keyword>
<evidence type="ECO:0000256" key="1">
    <source>
        <dbReference type="ARBA" id="ARBA00004141"/>
    </source>
</evidence>
<keyword evidence="11" id="KW-1185">Reference proteome</keyword>
<evidence type="ECO:0000256" key="8">
    <source>
        <dbReference type="ARBA" id="ARBA00023303"/>
    </source>
</evidence>
<evidence type="ECO:0008006" key="12">
    <source>
        <dbReference type="Google" id="ProtNLM"/>
    </source>
</evidence>
<dbReference type="PANTHER" id="PTHR31086">
    <property type="entry name" value="ALUMINUM-ACTIVATED MALATE TRANSPORTER 10"/>
    <property type="match status" value="1"/>
</dbReference>
<evidence type="ECO:0000256" key="4">
    <source>
        <dbReference type="ARBA" id="ARBA00022692"/>
    </source>
</evidence>
<protein>
    <recommendedName>
        <fullName evidence="12">Aluminum-activated malate transporter</fullName>
    </recommendedName>
</protein>
<dbReference type="EMBL" id="WJXA01000001">
    <property type="protein sequence ID" value="KAF7153641.1"/>
    <property type="molecule type" value="Genomic_DNA"/>
</dbReference>
<proteinExistence type="inferred from homology"/>
<keyword evidence="4 9" id="KW-0812">Transmembrane</keyword>
<evidence type="ECO:0000313" key="10">
    <source>
        <dbReference type="EMBL" id="KAF7153641.1"/>
    </source>
</evidence>
<feature type="transmembrane region" description="Helical" evidence="9">
    <location>
        <begin position="156"/>
        <end position="175"/>
    </location>
</feature>
<evidence type="ECO:0000313" key="11">
    <source>
        <dbReference type="Proteomes" id="UP000626092"/>
    </source>
</evidence>
<keyword evidence="6" id="KW-0406">Ion transport</keyword>
<evidence type="ECO:0000256" key="9">
    <source>
        <dbReference type="SAM" id="Phobius"/>
    </source>
</evidence>
<dbReference type="AlphaFoldDB" id="A0A834HT54"/>
<evidence type="ECO:0000256" key="7">
    <source>
        <dbReference type="ARBA" id="ARBA00023136"/>
    </source>
</evidence>
<accession>A0A834HT54</accession>
<dbReference type="GO" id="GO:0034220">
    <property type="term" value="P:monoatomic ion transmembrane transport"/>
    <property type="evidence" value="ECO:0007669"/>
    <property type="project" value="UniProtKB-KW"/>
</dbReference>
<feature type="transmembrane region" description="Helical" evidence="9">
    <location>
        <begin position="76"/>
        <end position="94"/>
    </location>
</feature>
<evidence type="ECO:0000256" key="2">
    <source>
        <dbReference type="ARBA" id="ARBA00007079"/>
    </source>
</evidence>
<keyword evidence="7 9" id="KW-0472">Membrane</keyword>
<keyword evidence="5 9" id="KW-1133">Transmembrane helix</keyword>
<feature type="transmembrane region" description="Helical" evidence="9">
    <location>
        <begin position="124"/>
        <end position="144"/>
    </location>
</feature>